<gene>
    <name evidence="1" type="ORF">NTGZN8_300075</name>
</gene>
<evidence type="ECO:0000313" key="1">
    <source>
        <dbReference type="EMBL" id="CAE6720635.1"/>
    </source>
</evidence>
<keyword evidence="2" id="KW-1185">Reference proteome</keyword>
<comment type="caution">
    <text evidence="1">The sequence shown here is derived from an EMBL/GenBank/DDBJ whole genome shotgun (WGS) entry which is preliminary data.</text>
</comment>
<name>A0A916FC38_9PROT</name>
<protein>
    <submittedName>
        <fullName evidence="1">Uncharacterized protein</fullName>
    </submittedName>
</protein>
<evidence type="ECO:0000313" key="2">
    <source>
        <dbReference type="Proteomes" id="UP000675882"/>
    </source>
</evidence>
<reference evidence="1" key="1">
    <citation type="submission" date="2021-02" db="EMBL/GenBank/DDBJ databases">
        <authorList>
            <person name="Han P."/>
        </authorList>
    </citation>
    <scope>NUCLEOTIDE SEQUENCE</scope>
    <source>
        <strain evidence="1">Candidatus Nitrotoga sp. ZN8</strain>
    </source>
</reference>
<organism evidence="1 2">
    <name type="scientific">Candidatus Nitrotoga fabula</name>
    <dbReference type="NCBI Taxonomy" id="2182327"/>
    <lineage>
        <taxon>Bacteria</taxon>
        <taxon>Pseudomonadati</taxon>
        <taxon>Pseudomonadota</taxon>
        <taxon>Betaproteobacteria</taxon>
        <taxon>Nitrosomonadales</taxon>
        <taxon>Gallionellaceae</taxon>
        <taxon>Candidatus Nitrotoga</taxon>
    </lineage>
</organism>
<dbReference type="Proteomes" id="UP000675882">
    <property type="component" value="Unassembled WGS sequence"/>
</dbReference>
<sequence>MPGPPPLPPGPPPGLAACAKAVSLIQAPADKIKISIVKHLLILSAFIISLPIGQIRSSSDGNTSLQYNLETIALFKKFKKLISNRYTIPTLHHQ</sequence>
<accession>A0A916FC38</accession>
<dbReference type="EMBL" id="CAJNBL010000024">
    <property type="protein sequence ID" value="CAE6720635.1"/>
    <property type="molecule type" value="Genomic_DNA"/>
</dbReference>
<dbReference type="AlphaFoldDB" id="A0A916FC38"/>
<proteinExistence type="predicted"/>